<evidence type="ECO:0000259" key="2">
    <source>
        <dbReference type="PROSITE" id="PS50164"/>
    </source>
</evidence>
<dbReference type="PROSITE" id="PS50164">
    <property type="entry name" value="GIY_YIG"/>
    <property type="match status" value="1"/>
</dbReference>
<evidence type="ECO:0000256" key="1">
    <source>
        <dbReference type="ARBA" id="ARBA00007435"/>
    </source>
</evidence>
<dbReference type="InterPro" id="IPR000305">
    <property type="entry name" value="GIY-YIG_endonuc"/>
</dbReference>
<sequence length="95" mass="11713">MTDESPTWFVYLLRCRDRSLYAGISRDPERRCREHNEHQRLASRYVWSRRPAELVWRLPVADKSTALRLEYRLKRLDKQQKEQLLLEAEGWQRWL</sequence>
<dbReference type="SUPFAM" id="SSF82771">
    <property type="entry name" value="GIY-YIG endonuclease"/>
    <property type="match status" value="1"/>
</dbReference>
<comment type="similarity">
    <text evidence="1">Belongs to the UPF0213 family.</text>
</comment>
<dbReference type="OrthoDB" id="9797095at2"/>
<dbReference type="AlphaFoldDB" id="A0A2P7QLA8"/>
<feature type="domain" description="GIY-YIG" evidence="2">
    <location>
        <begin position="6"/>
        <end position="83"/>
    </location>
</feature>
<evidence type="ECO:0000313" key="3">
    <source>
        <dbReference type="EMBL" id="PSJ38735.1"/>
    </source>
</evidence>
<organism evidence="3 4">
    <name type="scientific">Zobellella taiwanensis</name>
    <dbReference type="NCBI Taxonomy" id="347535"/>
    <lineage>
        <taxon>Bacteria</taxon>
        <taxon>Pseudomonadati</taxon>
        <taxon>Pseudomonadota</taxon>
        <taxon>Gammaproteobacteria</taxon>
        <taxon>Aeromonadales</taxon>
        <taxon>Aeromonadaceae</taxon>
        <taxon>Zobellella</taxon>
    </lineage>
</organism>
<dbReference type="GO" id="GO:0004519">
    <property type="term" value="F:endonuclease activity"/>
    <property type="evidence" value="ECO:0007669"/>
    <property type="project" value="UniProtKB-KW"/>
</dbReference>
<dbReference type="InterPro" id="IPR050190">
    <property type="entry name" value="UPF0213_domain"/>
</dbReference>
<reference evidence="3 4" key="1">
    <citation type="submission" date="2018-03" db="EMBL/GenBank/DDBJ databases">
        <title>The draft genome of Zobellella taiwanensis JCM 13381.</title>
        <authorList>
            <person name="Liu L."/>
            <person name="Li L."/>
            <person name="Wang T."/>
            <person name="Zhang X."/>
            <person name="Liang L."/>
        </authorList>
    </citation>
    <scope>NUCLEOTIDE SEQUENCE [LARGE SCALE GENOMIC DNA]</scope>
    <source>
        <strain evidence="3 4">JCM 13381</strain>
    </source>
</reference>
<dbReference type="CDD" id="cd10456">
    <property type="entry name" value="GIY-YIG_UPF0213"/>
    <property type="match status" value="1"/>
</dbReference>
<keyword evidence="4" id="KW-1185">Reference proteome</keyword>
<dbReference type="Pfam" id="PF01541">
    <property type="entry name" value="GIY-YIG"/>
    <property type="match status" value="1"/>
</dbReference>
<dbReference type="PANTHER" id="PTHR34477:SF1">
    <property type="entry name" value="UPF0213 PROTEIN YHBQ"/>
    <property type="match status" value="1"/>
</dbReference>
<dbReference type="EMBL" id="PXYH01000021">
    <property type="protein sequence ID" value="PSJ38735.1"/>
    <property type="molecule type" value="Genomic_DNA"/>
</dbReference>
<dbReference type="Gene3D" id="3.40.1440.10">
    <property type="entry name" value="GIY-YIG endonuclease"/>
    <property type="match status" value="1"/>
</dbReference>
<dbReference type="PANTHER" id="PTHR34477">
    <property type="entry name" value="UPF0213 PROTEIN YHBQ"/>
    <property type="match status" value="1"/>
</dbReference>
<keyword evidence="3" id="KW-0255">Endonuclease</keyword>
<keyword evidence="3" id="KW-0378">Hydrolase</keyword>
<accession>A0A2P7QLA8</accession>
<gene>
    <name evidence="3" type="ORF">C7I36_13845</name>
</gene>
<protein>
    <submittedName>
        <fullName evidence="3">Endonuclease</fullName>
    </submittedName>
</protein>
<proteinExistence type="inferred from homology"/>
<keyword evidence="3" id="KW-0540">Nuclease</keyword>
<evidence type="ECO:0000313" key="4">
    <source>
        <dbReference type="Proteomes" id="UP000242181"/>
    </source>
</evidence>
<comment type="caution">
    <text evidence="3">The sequence shown here is derived from an EMBL/GenBank/DDBJ whole genome shotgun (WGS) entry which is preliminary data.</text>
</comment>
<dbReference type="Proteomes" id="UP000242181">
    <property type="component" value="Unassembled WGS sequence"/>
</dbReference>
<name>A0A2P7QLA8_9GAMM</name>
<dbReference type="InterPro" id="IPR035901">
    <property type="entry name" value="GIY-YIG_endonuc_sf"/>
</dbReference>